<keyword evidence="3" id="KW-1185">Reference proteome</keyword>
<dbReference type="EMBL" id="KK208780">
    <property type="protein sequence ID" value="EZF76325.1"/>
    <property type="molecule type" value="Genomic_DNA"/>
</dbReference>
<reference evidence="2 3" key="1">
    <citation type="submission" date="2014-02" db="EMBL/GenBank/DDBJ databases">
        <title>The Genome Sequence of Trichophyton rubrum (morphotype soudanense) CBS 452.61.</title>
        <authorList>
            <consortium name="The Broad Institute Genomics Platform"/>
            <person name="Cuomo C.A."/>
            <person name="White T.C."/>
            <person name="Graser Y."/>
            <person name="Martinez-Rossi N."/>
            <person name="Heitman J."/>
            <person name="Young S.K."/>
            <person name="Zeng Q."/>
            <person name="Gargeya S."/>
            <person name="Abouelleil A."/>
            <person name="Alvarado L."/>
            <person name="Chapman S.B."/>
            <person name="Gainer-Dewar J."/>
            <person name="Goldberg J."/>
            <person name="Griggs A."/>
            <person name="Gujja S."/>
            <person name="Hansen M."/>
            <person name="Howarth C."/>
            <person name="Imamovic A."/>
            <person name="Larimer J."/>
            <person name="Martinez D."/>
            <person name="Murphy C."/>
            <person name="Pearson M.D."/>
            <person name="Persinoti G."/>
            <person name="Poon T."/>
            <person name="Priest M."/>
            <person name="Roberts A.D."/>
            <person name="Saif S."/>
            <person name="Shea T.D."/>
            <person name="Sykes S.N."/>
            <person name="Wortman J."/>
            <person name="Nusbaum C."/>
            <person name="Birren B."/>
        </authorList>
    </citation>
    <scope>NUCLEOTIDE SEQUENCE [LARGE SCALE GENOMIC DNA]</scope>
    <source>
        <strain evidence="2 3">CBS 452.61</strain>
    </source>
</reference>
<name>A0A022Y067_TRISD</name>
<evidence type="ECO:0000313" key="3">
    <source>
        <dbReference type="Proteomes" id="UP000023623"/>
    </source>
</evidence>
<gene>
    <name evidence="2" type="ORF">H105_02322</name>
</gene>
<accession>A0A022Y067</accession>
<feature type="region of interest" description="Disordered" evidence="1">
    <location>
        <begin position="96"/>
        <end position="132"/>
    </location>
</feature>
<evidence type="ECO:0000313" key="2">
    <source>
        <dbReference type="EMBL" id="EZF76325.1"/>
    </source>
</evidence>
<evidence type="ECO:0000256" key="1">
    <source>
        <dbReference type="SAM" id="MobiDB-lite"/>
    </source>
</evidence>
<organism evidence="2 3">
    <name type="scientific">Trichophyton soudanense CBS 452.61</name>
    <dbReference type="NCBI Taxonomy" id="1215331"/>
    <lineage>
        <taxon>Eukaryota</taxon>
        <taxon>Fungi</taxon>
        <taxon>Dikarya</taxon>
        <taxon>Ascomycota</taxon>
        <taxon>Pezizomycotina</taxon>
        <taxon>Eurotiomycetes</taxon>
        <taxon>Eurotiomycetidae</taxon>
        <taxon>Onygenales</taxon>
        <taxon>Arthrodermataceae</taxon>
        <taxon>Trichophyton</taxon>
    </lineage>
</organism>
<dbReference type="HOGENOM" id="CLU_2086525_0_0_1"/>
<sequence>MAVRLTNASTSDRGMEYVVSMGKNDIIPLSNTSTLWLSTSTQKGWSPMQKLVSTGDGRLPLLSASIPSWLHKKFDSSGENRKLGLESNRSGFATLALPVKTNGSHSNDRRNRPTRAVPKVKLSNEQESHLRV</sequence>
<proteinExistence type="predicted"/>
<dbReference type="AlphaFoldDB" id="A0A022Y067"/>
<feature type="compositionally biased region" description="Basic and acidic residues" evidence="1">
    <location>
        <begin position="122"/>
        <end position="132"/>
    </location>
</feature>
<dbReference type="Proteomes" id="UP000023623">
    <property type="component" value="Unassembled WGS sequence"/>
</dbReference>
<protein>
    <submittedName>
        <fullName evidence="2">Uncharacterized protein</fullName>
    </submittedName>
</protein>